<dbReference type="PANTHER" id="PTHR39176">
    <property type="entry name" value="PERIPLASMIC PROTEIN-RELATED"/>
    <property type="match status" value="1"/>
</dbReference>
<dbReference type="Gene3D" id="1.20.1270.180">
    <property type="match status" value="1"/>
</dbReference>
<keyword evidence="4" id="KW-1185">Reference proteome</keyword>
<protein>
    <submittedName>
        <fullName evidence="3">DUF1311 domain-containing protein</fullName>
    </submittedName>
</protein>
<dbReference type="RefSeq" id="WP_035974096.1">
    <property type="nucleotide sequence ID" value="NZ_CABVPR010000032.1"/>
</dbReference>
<gene>
    <name evidence="3" type="ORF">I6K02_17140</name>
</gene>
<evidence type="ECO:0000313" key="3">
    <source>
        <dbReference type="EMBL" id="QRO80078.1"/>
    </source>
</evidence>
<organism evidence="3 4">
    <name type="scientific">Burkholderia dolosa</name>
    <dbReference type="NCBI Taxonomy" id="152500"/>
    <lineage>
        <taxon>Bacteria</taxon>
        <taxon>Pseudomonadati</taxon>
        <taxon>Pseudomonadota</taxon>
        <taxon>Betaproteobacteria</taxon>
        <taxon>Burkholderiales</taxon>
        <taxon>Burkholderiaceae</taxon>
        <taxon>Burkholderia</taxon>
        <taxon>Burkholderia cepacia complex</taxon>
    </lineage>
</organism>
<accession>A0A892ID37</accession>
<dbReference type="InterPro" id="IPR009739">
    <property type="entry name" value="LprI-like_N"/>
</dbReference>
<evidence type="ECO:0000259" key="2">
    <source>
        <dbReference type="Pfam" id="PF07007"/>
    </source>
</evidence>
<proteinExistence type="predicted"/>
<dbReference type="AlphaFoldDB" id="A0A892ID37"/>
<feature type="signal peptide" evidence="1">
    <location>
        <begin position="1"/>
        <end position="22"/>
    </location>
</feature>
<dbReference type="PANTHER" id="PTHR39176:SF1">
    <property type="entry name" value="PERIPLASMIC PROTEIN"/>
    <property type="match status" value="1"/>
</dbReference>
<feature type="chain" id="PRO_5034241404" evidence="1">
    <location>
        <begin position="23"/>
        <end position="136"/>
    </location>
</feature>
<evidence type="ECO:0000313" key="4">
    <source>
        <dbReference type="Proteomes" id="UP000625568"/>
    </source>
</evidence>
<dbReference type="EMBL" id="CP069483">
    <property type="protein sequence ID" value="QRO80078.1"/>
    <property type="molecule type" value="Genomic_DNA"/>
</dbReference>
<dbReference type="Proteomes" id="UP000625568">
    <property type="component" value="Chromosome 2"/>
</dbReference>
<sequence length="136" mass="14645">MRVLTGLLCSLALTLAADIAHAQANCTSATDQATLTACADRAYKKADAELNRTYQAVTARLRDARPLADKLVNAQRAWIAYRDAECHFSSANAEGGSVYPMVMSTCLEDLTKARTETLKGYLSCEEGDLACPVPAR</sequence>
<name>A0A892ID37_9BURK</name>
<keyword evidence="1" id="KW-0732">Signal</keyword>
<evidence type="ECO:0000256" key="1">
    <source>
        <dbReference type="SAM" id="SignalP"/>
    </source>
</evidence>
<dbReference type="Pfam" id="PF07007">
    <property type="entry name" value="LprI"/>
    <property type="match status" value="1"/>
</dbReference>
<dbReference type="GeneID" id="93130001"/>
<reference evidence="3 4" key="1">
    <citation type="submission" date="2021-02" db="EMBL/GenBank/DDBJ databases">
        <title>FDA dAtabase for Regulatory Grade micrObial Sequences (FDA-ARGOS): Supporting development and validation of Infectious Disease Dx tests.</title>
        <authorList>
            <person name="Minogue T."/>
            <person name="Wolcott M."/>
            <person name="Wasieloski L."/>
            <person name="Aguilar W."/>
            <person name="Moore D."/>
            <person name="Jaissle J."/>
            <person name="Tallon L."/>
            <person name="Sadzewicz L."/>
            <person name="Zhao X."/>
            <person name="Boylan J."/>
            <person name="Ott S."/>
            <person name="Bowen H."/>
            <person name="Vavikolanu K."/>
            <person name="Mehta A."/>
            <person name="Aluvathingal J."/>
            <person name="Nadendla S."/>
            <person name="Yan Y."/>
            <person name="Sichtig H."/>
        </authorList>
    </citation>
    <scope>NUCLEOTIDE SEQUENCE [LARGE SCALE GENOMIC DNA]</scope>
    <source>
        <strain evidence="3 4">FDAARGOS_1272</strain>
    </source>
</reference>
<feature type="domain" description="Lysozyme inhibitor LprI-like N-terminal" evidence="2">
    <location>
        <begin position="26"/>
        <end position="118"/>
    </location>
</feature>